<feature type="compositionally biased region" description="Polar residues" evidence="3">
    <location>
        <begin position="305"/>
        <end position="321"/>
    </location>
</feature>
<feature type="region of interest" description="Disordered" evidence="3">
    <location>
        <begin position="1"/>
        <end position="328"/>
    </location>
</feature>
<dbReference type="Gene3D" id="3.80.10.10">
    <property type="entry name" value="Ribonuclease Inhibitor"/>
    <property type="match status" value="3"/>
</dbReference>
<feature type="compositionally biased region" description="Basic and acidic residues" evidence="3">
    <location>
        <begin position="350"/>
        <end position="367"/>
    </location>
</feature>
<feature type="compositionally biased region" description="Low complexity" evidence="3">
    <location>
        <begin position="409"/>
        <end position="428"/>
    </location>
</feature>
<evidence type="ECO:0000256" key="1">
    <source>
        <dbReference type="ARBA" id="ARBA00022614"/>
    </source>
</evidence>
<gene>
    <name evidence="4" type="primary">NUD1</name>
    <name evidence="4" type="ORF">SLS56_002137</name>
</gene>
<sequence length="1945" mass="217708">MSQPWLDDLSEDWDDRPPFSSPPPILETPHKLPVTRIPRLQSSPALATVLSGDSPNNISPTRPLPGKRKEALAERTNSDNNILTNTSNGSPSRSVSATSTGSVVQYDTVEIKPSSSSPTRPKKPQDTPEWKRRLLQGKMGYGDQKDLFSPMGLENMFQPPTEARSSPIVKRKSGLSALKDSFAIPSSPPPWPSQLSQPRSSPVRNSVRYNMNSSALNGNAGYDSAPDEPAESEPDSEDDNASETGSEVRHGRPEEDDNASEQGSEVRHERHAEDEARDASFQESNPPQDASELENESEFGRPTALNMSSAQKSRVVSGQTELTDDSFGPVYVTRHRTEDGGVEYAAVDLSKSELEKMRNPSAEREASRQSNFGESLHSYGSLRSEPLPEDLPTGTPEQLTVGDYVNLKRGGFSSDGSFRSRPLSPSPLGRKDSSSGMEEAALLGNPSESAPVLERPPTHLRHQFMPRHSSPPMSPRTPARRPNSSYLHPDRPQSSSSPLKLFGDHDTFTANKLQRRMSQLEDTLFQEEHAAEARRNSAGGAVKLRLDTRLPSVEEASFQKPSATENDFDYYESDNGINHSFRESAGSYFGRGDLDDYPFPNSFQNSQNSQQSSQDPPAEEDDRSGSPPPDSAPRFQFSLNDGMLQQTIHTKRKLSRHTVKSWTTTVTNKDSIKIPKSPRAGARRALAAHDEIEQTEGKRPPTSPFKNPSAKRRRTLLAMDMETREDDVPYAIENVREPSRSHLRRRSQETRLERRLHSANPDYIARRNALRPRNPTPSQRRREQIQADILEATEAYLHSSPKGLQAIQEHLESPDSRERSSYDEDERAVASQIAAFSIKFRQGMKDEDRKRSVTTQDFLDEARLIMDHIRQKGRPNSALQSLAESGGETPTHMKSDFDLLTVPDSPLEFSRPPSREGSKGGWRNPGASMQNARVVSHLRKFKEDDGEDFMASSFRSFNVQQLEERTQEDSDLFQSQSPDIRILTNKLTQRRRERGQSNATRLDSREEETGYGDSHQSRPSTMESSLGRTNLTTFSRRSDNVQTLPPEAVAHLIPQEVAGMSFDRDKGIWIKRRSGGAPSSSANISAITTSEDDPLRNIPDLTVDDLKERRRMSQYPPSPENLKHPRDEDDVFFDSFATSASPYRPVEPASDPARPRTREGAEIPPSDTNSAPSKFSSHFSSSGTQAETRATSLSEKHVNCIPKHIRHEETIMEIPSSQLNEEYEHEFKFFDKDSRQKTTSSFSFAFDKENEDEDADEDFSKMDSPAPNALSRLDALEDEGQDVPTPLKNDFITPRARFSGYRRVTKQTVTDFSPSPSPARDNELSVIRHPESEQHSESEKRRMRFQVSLSRPPGSPAVVPQSPANPYSNNPCGFADVTFVLSELPPFTVSGEDERELPNRTLVKRNGSDAINVLEDRFAQGTIELVKALQDNEPEEPFWEDLRRVDLREKDLPTLNRLDELCYRIEALDVSNNHIAHLAGAPTSIRRLNISNNCLNGLTSWGHLTNLQYLNVSGNAIDSLKGFAMLIHLRELKADDNEIDSLEPIMELDGLLKLSVKGNKIKKVNFQGTYLERLTELDLSDNEVNDVRSLDAMTSLETLNLDDNELSQFPTQSTKHVSKIKHLRLSRNSLEKLDVSSFPVLNTLIADSNQLSDLCGTDKLRHLRILSARDQHPASGVFDITSFLANPDLSEVYLSSNTIPTLSFPEDVATPFLNLKRLELASCGLQSLPDKFGQLAPNVRSLNLNFNALKDLRPLLNNKKLARLDLAGNRLSRLRKNIMVLAKFKTLRRVDLRNNAFNVGFYPPPTTDRRVSRAGMDEHDHETTDNSLLEHEADAVEAVGQQNILPAADEDRDRTYCSRLDADTKLRRRVYEMLVAHSCKGLRCLDGLAFRREDVMRKDEVWERLALLGVVRKKGSGSGGESLVLEDEGSPKKGVEVEVREVVSA</sequence>
<feature type="compositionally biased region" description="Polar residues" evidence="3">
    <location>
        <begin position="40"/>
        <end position="60"/>
    </location>
</feature>
<feature type="compositionally biased region" description="Low complexity" evidence="3">
    <location>
        <begin position="193"/>
        <end position="202"/>
    </location>
</feature>
<feature type="compositionally biased region" description="Polar residues" evidence="3">
    <location>
        <begin position="78"/>
        <end position="105"/>
    </location>
</feature>
<feature type="compositionally biased region" description="Polar residues" evidence="3">
    <location>
        <begin position="1017"/>
        <end position="1027"/>
    </location>
</feature>
<evidence type="ECO:0000256" key="2">
    <source>
        <dbReference type="ARBA" id="ARBA00022737"/>
    </source>
</evidence>
<dbReference type="InterPro" id="IPR052574">
    <property type="entry name" value="CDIRP"/>
</dbReference>
<dbReference type="SUPFAM" id="SSF52058">
    <property type="entry name" value="L domain-like"/>
    <property type="match status" value="1"/>
</dbReference>
<dbReference type="InterPro" id="IPR003591">
    <property type="entry name" value="Leu-rich_rpt_typical-subtyp"/>
</dbReference>
<feature type="compositionally biased region" description="Low complexity" evidence="3">
    <location>
        <begin position="1075"/>
        <end position="1089"/>
    </location>
</feature>
<feature type="compositionally biased region" description="Basic and acidic residues" evidence="3">
    <location>
        <begin position="67"/>
        <end position="77"/>
    </location>
</feature>
<dbReference type="PROSITE" id="PS51450">
    <property type="entry name" value="LRR"/>
    <property type="match status" value="4"/>
</dbReference>
<organism evidence="4 5">
    <name type="scientific">Neofusicoccum ribis</name>
    <dbReference type="NCBI Taxonomy" id="45134"/>
    <lineage>
        <taxon>Eukaryota</taxon>
        <taxon>Fungi</taxon>
        <taxon>Dikarya</taxon>
        <taxon>Ascomycota</taxon>
        <taxon>Pezizomycotina</taxon>
        <taxon>Dothideomycetes</taxon>
        <taxon>Dothideomycetes incertae sedis</taxon>
        <taxon>Botryosphaeriales</taxon>
        <taxon>Botryosphaeriaceae</taxon>
        <taxon>Neofusicoccum</taxon>
    </lineage>
</organism>
<feature type="compositionally biased region" description="Polar residues" evidence="3">
    <location>
        <begin position="1183"/>
        <end position="1193"/>
    </location>
</feature>
<comment type="caution">
    <text evidence="4">The sequence shown here is derived from an EMBL/GenBank/DDBJ whole genome shotgun (WGS) entry which is preliminary data.</text>
</comment>
<feature type="region of interest" description="Disordered" evidence="3">
    <location>
        <begin position="552"/>
        <end position="637"/>
    </location>
</feature>
<feature type="compositionally biased region" description="Polar residues" evidence="3">
    <location>
        <begin position="482"/>
        <end position="498"/>
    </location>
</feature>
<accession>A0ABR3T599</accession>
<feature type="region of interest" description="Disordered" evidence="3">
    <location>
        <begin position="1243"/>
        <end position="1268"/>
    </location>
</feature>
<dbReference type="PANTHER" id="PTHR47566">
    <property type="match status" value="1"/>
</dbReference>
<evidence type="ECO:0000256" key="3">
    <source>
        <dbReference type="SAM" id="MobiDB-lite"/>
    </source>
</evidence>
<feature type="compositionally biased region" description="Basic and acidic residues" evidence="3">
    <location>
        <begin position="1320"/>
        <end position="1340"/>
    </location>
</feature>
<keyword evidence="5" id="KW-1185">Reference proteome</keyword>
<feature type="region of interest" description="Disordered" evidence="3">
    <location>
        <begin position="350"/>
        <end position="504"/>
    </location>
</feature>
<dbReference type="EMBL" id="JAJVDC020000014">
    <property type="protein sequence ID" value="KAL1634735.1"/>
    <property type="molecule type" value="Genomic_DNA"/>
</dbReference>
<feature type="region of interest" description="Disordered" evidence="3">
    <location>
        <begin position="1303"/>
        <end position="1360"/>
    </location>
</feature>
<dbReference type="SMART" id="SM00369">
    <property type="entry name" value="LRR_TYP"/>
    <property type="match status" value="7"/>
</dbReference>
<feature type="region of interest" description="Disordered" evidence="3">
    <location>
        <begin position="1071"/>
        <end position="1195"/>
    </location>
</feature>
<feature type="compositionally biased region" description="Basic and acidic residues" evidence="3">
    <location>
        <begin position="264"/>
        <end position="280"/>
    </location>
</feature>
<keyword evidence="1" id="KW-0433">Leucine-rich repeat</keyword>
<keyword evidence="2" id="KW-0677">Repeat</keyword>
<reference evidence="4 5" key="1">
    <citation type="submission" date="2024-02" db="EMBL/GenBank/DDBJ databases">
        <title>De novo assembly and annotation of 12 fungi associated with fruit tree decline syndrome in Ontario, Canada.</title>
        <authorList>
            <person name="Sulman M."/>
            <person name="Ellouze W."/>
            <person name="Ilyukhin E."/>
        </authorList>
    </citation>
    <scope>NUCLEOTIDE SEQUENCE [LARGE SCALE GENOMIC DNA]</scope>
    <source>
        <strain evidence="4 5">M1-105</strain>
    </source>
</reference>
<name>A0ABR3T599_9PEZI</name>
<evidence type="ECO:0000313" key="4">
    <source>
        <dbReference type="EMBL" id="KAL1634735.1"/>
    </source>
</evidence>
<feature type="region of interest" description="Disordered" evidence="3">
    <location>
        <begin position="870"/>
        <end position="931"/>
    </location>
</feature>
<feature type="compositionally biased region" description="Basic and acidic residues" evidence="3">
    <location>
        <begin position="123"/>
        <end position="132"/>
    </location>
</feature>
<feature type="compositionally biased region" description="Acidic residues" evidence="3">
    <location>
        <begin position="225"/>
        <end position="241"/>
    </location>
</feature>
<dbReference type="Proteomes" id="UP001521116">
    <property type="component" value="Unassembled WGS sequence"/>
</dbReference>
<feature type="region of interest" description="Disordered" evidence="3">
    <location>
        <begin position="983"/>
        <end position="1027"/>
    </location>
</feature>
<dbReference type="PANTHER" id="PTHR47566:SF1">
    <property type="entry name" value="PROTEIN NUD1"/>
    <property type="match status" value="1"/>
</dbReference>
<evidence type="ECO:0000313" key="5">
    <source>
        <dbReference type="Proteomes" id="UP001521116"/>
    </source>
</evidence>
<dbReference type="InterPro" id="IPR001611">
    <property type="entry name" value="Leu-rich_rpt"/>
</dbReference>
<dbReference type="InterPro" id="IPR032675">
    <property type="entry name" value="LRR_dom_sf"/>
</dbReference>
<protein>
    <submittedName>
        <fullName evidence="4">Protein nud1</fullName>
    </submittedName>
</protein>
<proteinExistence type="predicted"/>
<feature type="region of interest" description="Disordered" evidence="3">
    <location>
        <begin position="1914"/>
        <end position="1934"/>
    </location>
</feature>
<feature type="compositionally biased region" description="Low complexity" evidence="3">
    <location>
        <begin position="1170"/>
        <end position="1182"/>
    </location>
</feature>
<feature type="compositionally biased region" description="Low complexity" evidence="3">
    <location>
        <begin position="601"/>
        <end position="614"/>
    </location>
</feature>
<feature type="compositionally biased region" description="Polar residues" evidence="3">
    <location>
        <begin position="203"/>
        <end position="217"/>
    </location>
</feature>